<dbReference type="EMBL" id="HBEZ01036176">
    <property type="protein sequence ID" value="CAD8642183.1"/>
    <property type="molecule type" value="Transcribed_RNA"/>
</dbReference>
<protein>
    <submittedName>
        <fullName evidence="1">Uncharacterized protein</fullName>
    </submittedName>
</protein>
<organism evidence="1">
    <name type="scientific">Cryptomonas curvata</name>
    <dbReference type="NCBI Taxonomy" id="233186"/>
    <lineage>
        <taxon>Eukaryota</taxon>
        <taxon>Cryptophyceae</taxon>
        <taxon>Cryptomonadales</taxon>
        <taxon>Cryptomonadaceae</taxon>
        <taxon>Cryptomonas</taxon>
    </lineage>
</organism>
<proteinExistence type="predicted"/>
<accession>A0A7S0QPU1</accession>
<evidence type="ECO:0000313" key="1">
    <source>
        <dbReference type="EMBL" id="CAD8642183.1"/>
    </source>
</evidence>
<gene>
    <name evidence="1" type="ORF">CCUR1050_LOCUS19867</name>
</gene>
<name>A0A7S0QPU1_9CRYP</name>
<dbReference type="AlphaFoldDB" id="A0A7S0QPU1"/>
<sequence>MWLSILEVSFIRGSARATGEHVDADAIALVASIFALIVVSSWSCPGTATGSLPFEPVSRVSGMNQTHEGEIKQVLKTKMRSREFKSYPQSTFKFKTYVKS</sequence>
<reference evidence="1" key="1">
    <citation type="submission" date="2021-01" db="EMBL/GenBank/DDBJ databases">
        <authorList>
            <person name="Corre E."/>
            <person name="Pelletier E."/>
            <person name="Niang G."/>
            <person name="Scheremetjew M."/>
            <person name="Finn R."/>
            <person name="Kale V."/>
            <person name="Holt S."/>
            <person name="Cochrane G."/>
            <person name="Meng A."/>
            <person name="Brown T."/>
            <person name="Cohen L."/>
        </authorList>
    </citation>
    <scope>NUCLEOTIDE SEQUENCE</scope>
    <source>
        <strain evidence="1">CCAP979/52</strain>
    </source>
</reference>